<name>A0A2S8GIW7_9BACT</name>
<evidence type="ECO:0000313" key="2">
    <source>
        <dbReference type="EMBL" id="PQO44300.1"/>
    </source>
</evidence>
<organism evidence="2 3">
    <name type="scientific">Blastopirellula marina</name>
    <dbReference type="NCBI Taxonomy" id="124"/>
    <lineage>
        <taxon>Bacteria</taxon>
        <taxon>Pseudomonadati</taxon>
        <taxon>Planctomycetota</taxon>
        <taxon>Planctomycetia</taxon>
        <taxon>Pirellulales</taxon>
        <taxon>Pirellulaceae</taxon>
        <taxon>Blastopirellula</taxon>
    </lineage>
</organism>
<evidence type="ECO:0000259" key="1">
    <source>
        <dbReference type="Pfam" id="PF07607"/>
    </source>
</evidence>
<accession>A0A2S8GIW7</accession>
<protein>
    <recommendedName>
        <fullName evidence="1">DUF1570 domain-containing protein</fullName>
    </recommendedName>
</protein>
<dbReference type="InterPro" id="IPR011464">
    <property type="entry name" value="DUF1570"/>
</dbReference>
<dbReference type="Pfam" id="PF07607">
    <property type="entry name" value="DUF1570"/>
    <property type="match status" value="1"/>
</dbReference>
<reference evidence="2 3" key="1">
    <citation type="submission" date="2018-02" db="EMBL/GenBank/DDBJ databases">
        <title>Comparative genomes isolates from brazilian mangrove.</title>
        <authorList>
            <person name="Araujo J.E."/>
            <person name="Taketani R.G."/>
            <person name="Silva M.C.P."/>
            <person name="Loureco M.V."/>
            <person name="Andreote F.D."/>
        </authorList>
    </citation>
    <scope>NUCLEOTIDE SEQUENCE [LARGE SCALE GENOMIC DNA]</scope>
    <source>
        <strain evidence="2 3">Nap-Phe MGV</strain>
    </source>
</reference>
<gene>
    <name evidence="2" type="ORF">C5Y93_20275</name>
</gene>
<dbReference type="EMBL" id="PUHZ01000020">
    <property type="protein sequence ID" value="PQO44300.1"/>
    <property type="molecule type" value="Genomic_DNA"/>
</dbReference>
<proteinExistence type="predicted"/>
<feature type="domain" description="DUF1570" evidence="1">
    <location>
        <begin position="241"/>
        <end position="365"/>
    </location>
</feature>
<dbReference type="Proteomes" id="UP000237819">
    <property type="component" value="Unassembled WGS sequence"/>
</dbReference>
<comment type="caution">
    <text evidence="2">The sequence shown here is derived from an EMBL/GenBank/DDBJ whole genome shotgun (WGS) entry which is preliminary data.</text>
</comment>
<dbReference type="AlphaFoldDB" id="A0A2S8GIW7"/>
<evidence type="ECO:0000313" key="3">
    <source>
        <dbReference type="Proteomes" id="UP000237819"/>
    </source>
</evidence>
<sequence>MNSTGLSLVSLAPSRIRMLVFRKLAIYLAIGSLTLLAGESLLQAQGKKVPNPKAFGLDIPPGLISHKLEGNVEVRDEEGEQVVGRVHVMIGTNLVIELPDGKLVTRAVNELRRTDEPFKAIDKKTLAKRLEAKFPGFKTRTSRHYVFVYNTSDEFADATMRILESMIPGMQKHAKAQRIDVHEPDVPLVAIMFATEAEYQKFAELPPGIVAFYDTLANHVVMYERPTDPPLKNDLYYQQAISTIAHEGAHQILHNIGVQQRLSRWPMWISEGIAEYYAPTESGTRMKWKGAGVINDMRMFELESYIKGKDADQADGEMVAQTVKAARLTSTGYASAWGLTHYLATQRRSDFNDFMRELSQIKPMEGAVELSAGGVILPNQEEFSKHFGEDLSQIERGMIDHLKSQQYDHPFAEFAHYAATVRIVSNGKAFGNANVFHAQTLAAQWVEQQVKKLPADQQGAVDRKIVVFPNRPAAERYATQFLRTVQ</sequence>